<dbReference type="InterPro" id="IPR036390">
    <property type="entry name" value="WH_DNA-bd_sf"/>
</dbReference>
<dbReference type="Proteomes" id="UP000000238">
    <property type="component" value="Chromosome"/>
</dbReference>
<dbReference type="AlphaFoldDB" id="Q2S7W3"/>
<dbReference type="KEGG" id="hch:HCH_06627"/>
<evidence type="ECO:0000256" key="1">
    <source>
        <dbReference type="ARBA" id="ARBA00009437"/>
    </source>
</evidence>
<proteinExistence type="inferred from homology"/>
<dbReference type="Pfam" id="PF03466">
    <property type="entry name" value="LysR_substrate"/>
    <property type="match status" value="1"/>
</dbReference>
<gene>
    <name evidence="6" type="ordered locus">HCH_06627</name>
</gene>
<dbReference type="InterPro" id="IPR005119">
    <property type="entry name" value="LysR_subst-bd"/>
</dbReference>
<dbReference type="InterPro" id="IPR036388">
    <property type="entry name" value="WH-like_DNA-bd_sf"/>
</dbReference>
<keyword evidence="3" id="KW-0238">DNA-binding</keyword>
<dbReference type="PANTHER" id="PTHR30126:SF88">
    <property type="entry name" value="TRANSCRIPTIONAL REGULATOR-RELATED"/>
    <property type="match status" value="1"/>
</dbReference>
<dbReference type="Gene3D" id="1.10.10.10">
    <property type="entry name" value="Winged helix-like DNA-binding domain superfamily/Winged helix DNA-binding domain"/>
    <property type="match status" value="1"/>
</dbReference>
<evidence type="ECO:0000313" key="6">
    <source>
        <dbReference type="EMBL" id="ABC33261.1"/>
    </source>
</evidence>
<protein>
    <submittedName>
        <fullName evidence="6">Transcriptional regulator</fullName>
    </submittedName>
</protein>
<dbReference type="FunFam" id="1.10.10.10:FF:000001">
    <property type="entry name" value="LysR family transcriptional regulator"/>
    <property type="match status" value="1"/>
</dbReference>
<name>Q2S7W3_HAHCH</name>
<evidence type="ECO:0000313" key="7">
    <source>
        <dbReference type="Proteomes" id="UP000000238"/>
    </source>
</evidence>
<evidence type="ECO:0000256" key="2">
    <source>
        <dbReference type="ARBA" id="ARBA00023015"/>
    </source>
</evidence>
<dbReference type="STRING" id="349521.HCH_06627"/>
<evidence type="ECO:0000259" key="5">
    <source>
        <dbReference type="PROSITE" id="PS50931"/>
    </source>
</evidence>
<evidence type="ECO:0000256" key="4">
    <source>
        <dbReference type="ARBA" id="ARBA00023163"/>
    </source>
</evidence>
<organism evidence="6 7">
    <name type="scientific">Hahella chejuensis (strain KCTC 2396)</name>
    <dbReference type="NCBI Taxonomy" id="349521"/>
    <lineage>
        <taxon>Bacteria</taxon>
        <taxon>Pseudomonadati</taxon>
        <taxon>Pseudomonadota</taxon>
        <taxon>Gammaproteobacteria</taxon>
        <taxon>Oceanospirillales</taxon>
        <taxon>Hahellaceae</taxon>
        <taxon>Hahella</taxon>
    </lineage>
</organism>
<dbReference type="PANTHER" id="PTHR30126">
    <property type="entry name" value="HTH-TYPE TRANSCRIPTIONAL REGULATOR"/>
    <property type="match status" value="1"/>
</dbReference>
<evidence type="ECO:0000256" key="3">
    <source>
        <dbReference type="ARBA" id="ARBA00023125"/>
    </source>
</evidence>
<dbReference type="Pfam" id="PF00126">
    <property type="entry name" value="HTH_1"/>
    <property type="match status" value="1"/>
</dbReference>
<dbReference type="HOGENOM" id="CLU_039613_35_0_6"/>
<dbReference type="GO" id="GO:0003700">
    <property type="term" value="F:DNA-binding transcription factor activity"/>
    <property type="evidence" value="ECO:0007669"/>
    <property type="project" value="InterPro"/>
</dbReference>
<dbReference type="RefSeq" id="WP_011400313.1">
    <property type="nucleotide sequence ID" value="NC_007645.1"/>
</dbReference>
<keyword evidence="2" id="KW-0805">Transcription regulation</keyword>
<feature type="domain" description="HTH lysR-type" evidence="5">
    <location>
        <begin position="1"/>
        <end position="58"/>
    </location>
</feature>
<dbReference type="OrthoDB" id="9786526at2"/>
<reference evidence="6 7" key="1">
    <citation type="journal article" date="2005" name="Nucleic Acids Res.">
        <title>Genomic blueprint of Hahella chejuensis, a marine microbe producing an algicidal agent.</title>
        <authorList>
            <person name="Jeong H."/>
            <person name="Yim J.H."/>
            <person name="Lee C."/>
            <person name="Choi S.-H."/>
            <person name="Park Y.K."/>
            <person name="Yoon S.H."/>
            <person name="Hur C.-G."/>
            <person name="Kang H.-Y."/>
            <person name="Kim D."/>
            <person name="Lee H.H."/>
            <person name="Park K.H."/>
            <person name="Park S.-H."/>
            <person name="Park H.-S."/>
            <person name="Lee H.K."/>
            <person name="Oh T.K."/>
            <person name="Kim J.F."/>
        </authorList>
    </citation>
    <scope>NUCLEOTIDE SEQUENCE [LARGE SCALE GENOMIC DNA]</scope>
    <source>
        <strain evidence="6 7">KCTC 2396</strain>
    </source>
</reference>
<dbReference type="CDD" id="cd05466">
    <property type="entry name" value="PBP2_LTTR_substrate"/>
    <property type="match status" value="1"/>
</dbReference>
<dbReference type="EMBL" id="CP000155">
    <property type="protein sequence ID" value="ABC33261.1"/>
    <property type="molecule type" value="Genomic_DNA"/>
</dbReference>
<dbReference type="GO" id="GO:0000976">
    <property type="term" value="F:transcription cis-regulatory region binding"/>
    <property type="evidence" value="ECO:0007669"/>
    <property type="project" value="TreeGrafter"/>
</dbReference>
<dbReference type="Gene3D" id="3.40.190.290">
    <property type="match status" value="1"/>
</dbReference>
<accession>Q2S7W3</accession>
<dbReference type="PROSITE" id="PS50931">
    <property type="entry name" value="HTH_LYSR"/>
    <property type="match status" value="1"/>
</dbReference>
<sequence>MTREQLRIFAAVVSEGGFRAAAKKFYRSQSAISKTIRALEEEIGFQLFQRDRYRPKLTEKGEAFSGKVNELLLKFSDLDSYTRELAMGYEPVIRVAVNHICPLEKVLPSLRECAARYANTQVDFYIETLEGAMQRLQENQADIAITYQERVHASLEASPFSQIVLKVVATPDYLANLLRCDNGEPDLCRSTQIVVEDSAIKRLDERYLLVDNGGKWAVNDHNLKKRMILAGLGWGRLPLHEIREELAQGELLPMPHIPCDATEKVDLYVLRKLEKPHGPAVRFLWESLTRTTQRVGVAEPVAAI</sequence>
<keyword evidence="4" id="KW-0804">Transcription</keyword>
<dbReference type="eggNOG" id="COG0583">
    <property type="taxonomic scope" value="Bacteria"/>
</dbReference>
<keyword evidence="7" id="KW-1185">Reference proteome</keyword>
<dbReference type="SUPFAM" id="SSF46785">
    <property type="entry name" value="Winged helix' DNA-binding domain"/>
    <property type="match status" value="1"/>
</dbReference>
<dbReference type="SUPFAM" id="SSF53850">
    <property type="entry name" value="Periplasmic binding protein-like II"/>
    <property type="match status" value="1"/>
</dbReference>
<dbReference type="InterPro" id="IPR000847">
    <property type="entry name" value="LysR_HTH_N"/>
</dbReference>
<comment type="similarity">
    <text evidence="1">Belongs to the LysR transcriptional regulatory family.</text>
</comment>
<dbReference type="PRINTS" id="PR00039">
    <property type="entry name" value="HTHLYSR"/>
</dbReference>